<dbReference type="NCBIfam" id="TIGR04433">
    <property type="entry name" value="UrcA_uranyl"/>
    <property type="match status" value="1"/>
</dbReference>
<dbReference type="RefSeq" id="WP_046904464.1">
    <property type="nucleotide sequence ID" value="NZ_CP011452.2"/>
</dbReference>
<proteinExistence type="predicted"/>
<dbReference type="EMBL" id="CP011452">
    <property type="protein sequence ID" value="AKH44057.1"/>
    <property type="molecule type" value="Genomic_DNA"/>
</dbReference>
<organism evidence="1 2">
    <name type="scientific">Croceibacterium atlanticum</name>
    <dbReference type="NCBI Taxonomy" id="1267766"/>
    <lineage>
        <taxon>Bacteria</taxon>
        <taxon>Pseudomonadati</taxon>
        <taxon>Pseudomonadota</taxon>
        <taxon>Alphaproteobacteria</taxon>
        <taxon>Sphingomonadales</taxon>
        <taxon>Erythrobacteraceae</taxon>
        <taxon>Croceibacterium</taxon>
    </lineage>
</organism>
<dbReference type="AlphaFoldDB" id="A0A0F7KXW1"/>
<gene>
    <name evidence="1" type="ORF">WYH_03037</name>
</gene>
<evidence type="ECO:0000313" key="2">
    <source>
        <dbReference type="Proteomes" id="UP000034392"/>
    </source>
</evidence>
<dbReference type="Proteomes" id="UP000034392">
    <property type="component" value="Chromosome"/>
</dbReference>
<dbReference type="InterPro" id="IPR030972">
    <property type="entry name" value="UrcA_uranyl"/>
</dbReference>
<evidence type="ECO:0000313" key="1">
    <source>
        <dbReference type="EMBL" id="AKH44057.1"/>
    </source>
</evidence>
<protein>
    <submittedName>
        <fullName evidence="1">Uncharacterized protein</fullName>
    </submittedName>
</protein>
<keyword evidence="2" id="KW-1185">Reference proteome</keyword>
<dbReference type="STRING" id="1267766.WYH_03037"/>
<name>A0A0F7KXW1_9SPHN</name>
<dbReference type="PATRIC" id="fig|1267766.3.peg.3074"/>
<reference evidence="1" key="1">
    <citation type="submission" date="2015-05" db="EMBL/GenBank/DDBJ databases">
        <title>The complete genome of Altererythrobacter atlanticus strain 26DY36.</title>
        <authorList>
            <person name="Wu Y.-H."/>
            <person name="Cheng H."/>
            <person name="Wu X.-W."/>
        </authorList>
    </citation>
    <scope>NUCLEOTIDE SEQUENCE [LARGE SCALE GENOMIC DNA]</scope>
    <source>
        <strain evidence="1">26DY36</strain>
    </source>
</reference>
<sequence length="128" mass="13347">MSVNRIPHYLGRAALAGILGLSASAAMAGGKSELVVSEPSTDLRSVEVQVSDLDLSTAYDRGTLAIRIEGAAREVCDVNAGSKIDRLPDATACLTQARAGAADQLEARGYSARLALAEYDARNGIVKE</sequence>
<accession>A0A0F7KXW1</accession>
<dbReference type="KEGG" id="aay:WYH_03037"/>